<keyword evidence="2" id="KW-1185">Reference proteome</keyword>
<protein>
    <submittedName>
        <fullName evidence="1">Uncharacterized protein</fullName>
    </submittedName>
</protein>
<gene>
    <name evidence="1" type="ORF">LC087_11125</name>
</gene>
<dbReference type="EMBL" id="CP129013">
    <property type="protein sequence ID" value="WLR41449.1"/>
    <property type="molecule type" value="Genomic_DNA"/>
</dbReference>
<evidence type="ECO:0000313" key="1">
    <source>
        <dbReference type="EMBL" id="WLR41449.1"/>
    </source>
</evidence>
<dbReference type="RefSeq" id="WP_226542007.1">
    <property type="nucleotide sequence ID" value="NZ_CP129013.1"/>
</dbReference>
<name>A0ABY9JPW9_9BACI</name>
<organism evidence="1 2">
    <name type="scientific">Bacillus carboniphilus</name>
    <dbReference type="NCBI Taxonomy" id="86663"/>
    <lineage>
        <taxon>Bacteria</taxon>
        <taxon>Bacillati</taxon>
        <taxon>Bacillota</taxon>
        <taxon>Bacilli</taxon>
        <taxon>Bacillales</taxon>
        <taxon>Bacillaceae</taxon>
        <taxon>Bacillus</taxon>
    </lineage>
</organism>
<evidence type="ECO:0000313" key="2">
    <source>
        <dbReference type="Proteomes" id="UP001197974"/>
    </source>
</evidence>
<proteinExistence type="predicted"/>
<dbReference type="Proteomes" id="UP001197974">
    <property type="component" value="Chromosome"/>
</dbReference>
<reference evidence="1 2" key="1">
    <citation type="submission" date="2023-06" db="EMBL/GenBank/DDBJ databases">
        <title>Five Gram-positive bacteria isolated from mangrove sediments in Shenzhen, Guangdong, China.</title>
        <authorList>
            <person name="Yu S."/>
            <person name="Zheng W."/>
            <person name="Huang Y."/>
        </authorList>
    </citation>
    <scope>NUCLEOTIDE SEQUENCE [LARGE SCALE GENOMIC DNA]</scope>
    <source>
        <strain evidence="1 2">SaN35-3</strain>
    </source>
</reference>
<sequence length="61" mass="7326">MDSILDLLYDQHNQPEFSDLQFILPGKNRVWQITRDNQHDLIIQEMNEVTLTKMIERRVSV</sequence>
<accession>A0ABY9JPW9</accession>